<dbReference type="AlphaFoldDB" id="A0A0N9HVG2"/>
<dbReference type="Proteomes" id="UP000063699">
    <property type="component" value="Chromosome"/>
</dbReference>
<feature type="transmembrane region" description="Helical" evidence="1">
    <location>
        <begin position="24"/>
        <end position="46"/>
    </location>
</feature>
<dbReference type="OrthoDB" id="5125370at2"/>
<feature type="transmembrane region" description="Helical" evidence="1">
    <location>
        <begin position="134"/>
        <end position="153"/>
    </location>
</feature>
<keyword evidence="3" id="KW-1185">Reference proteome</keyword>
<accession>A0A0N9HVG2</accession>
<gene>
    <name evidence="2" type="ORF">AOZ06_12035</name>
</gene>
<proteinExistence type="predicted"/>
<name>A0A0N9HVG2_9PSEU</name>
<protein>
    <submittedName>
        <fullName evidence="2">Uncharacterized protein</fullName>
    </submittedName>
</protein>
<dbReference type="EMBL" id="CP012752">
    <property type="protein sequence ID" value="ALG07546.1"/>
    <property type="molecule type" value="Genomic_DNA"/>
</dbReference>
<feature type="transmembrane region" description="Helical" evidence="1">
    <location>
        <begin position="52"/>
        <end position="72"/>
    </location>
</feature>
<feature type="transmembrane region" description="Helical" evidence="1">
    <location>
        <begin position="84"/>
        <end position="105"/>
    </location>
</feature>
<dbReference type="RefSeq" id="WP_054289513.1">
    <property type="nucleotide sequence ID" value="NZ_CP012752.1"/>
</dbReference>
<keyword evidence="1" id="KW-0472">Membrane</keyword>
<evidence type="ECO:0000256" key="1">
    <source>
        <dbReference type="SAM" id="Phobius"/>
    </source>
</evidence>
<evidence type="ECO:0000313" key="2">
    <source>
        <dbReference type="EMBL" id="ALG07546.1"/>
    </source>
</evidence>
<evidence type="ECO:0000313" key="3">
    <source>
        <dbReference type="Proteomes" id="UP000063699"/>
    </source>
</evidence>
<feature type="transmembrane region" description="Helical" evidence="1">
    <location>
        <begin position="159"/>
        <end position="180"/>
    </location>
</feature>
<keyword evidence="1" id="KW-1133">Transmembrane helix</keyword>
<keyword evidence="1" id="KW-0812">Transmembrane</keyword>
<sequence length="373" mass="40167">MTGEPVEDTVRDLTVSRLSRGFRLANLVIVLVTLLGLALPSLLSSADVYDSFATQVIAFATQVLVTVFAGLRIRHERLGDTTRWALLVVSVASYLVSTTGVPASHQVAQETDWSFGVIGWLGILLLLDRTVPGTVLFLAGVNVFSTGYLVVIGEDVLRFGVGAILVFGFQLAVVAAAGTLRRFAESASAAVRDAQRLRTAQAVADQVQSDRKARYAGLAETTVPLLSDLATGRADLTDERTRARYAVEAARMRRLFAETDEVPDPLVHELKACVDVAERRGIAVHLDTWGEHPPPPVEIRRRLIEPVMRTLATAATEPGTSARVTVLGSGNAVTVSIVIPGVVTQEVVTDAPPVTVHTTTADGMIWVEARWWT</sequence>
<dbReference type="STRING" id="860235.AOZ06_12035"/>
<reference evidence="2 3" key="1">
    <citation type="submission" date="2015-07" db="EMBL/GenBank/DDBJ databases">
        <title>Genome sequencing of Kibdelosporangium phytohabitans.</title>
        <authorList>
            <person name="Qin S."/>
            <person name="Xing K."/>
        </authorList>
    </citation>
    <scope>NUCLEOTIDE SEQUENCE [LARGE SCALE GENOMIC DNA]</scope>
    <source>
        <strain evidence="2 3">KLBMP1111</strain>
    </source>
</reference>
<organism evidence="2 3">
    <name type="scientific">Kibdelosporangium phytohabitans</name>
    <dbReference type="NCBI Taxonomy" id="860235"/>
    <lineage>
        <taxon>Bacteria</taxon>
        <taxon>Bacillati</taxon>
        <taxon>Actinomycetota</taxon>
        <taxon>Actinomycetes</taxon>
        <taxon>Pseudonocardiales</taxon>
        <taxon>Pseudonocardiaceae</taxon>
        <taxon>Kibdelosporangium</taxon>
    </lineage>
</organism>
<dbReference type="KEGG" id="kphy:AOZ06_12035"/>